<evidence type="ECO:0000313" key="2">
    <source>
        <dbReference type="EMBL" id="KUM46090.1"/>
    </source>
</evidence>
<keyword evidence="1" id="KW-0812">Transmembrane</keyword>
<keyword evidence="2" id="KW-0496">Mitochondrion</keyword>
<proteinExistence type="predicted"/>
<gene>
    <name evidence="2" type="ORF">ABT39_MTgene1896</name>
</gene>
<keyword evidence="1" id="KW-0472">Membrane</keyword>
<geneLocation type="mitochondrion" evidence="2"/>
<dbReference type="AlphaFoldDB" id="A0A101LVG9"/>
<sequence>MSTNNCVYNNNMVKCFHSRNPPEQALYLVMTFELPLPPSLLTLSLVLIKLCKLVLLSFAYSITSTTRSIGS</sequence>
<accession>A0A101LVG9</accession>
<feature type="transmembrane region" description="Helical" evidence="1">
    <location>
        <begin position="40"/>
        <end position="62"/>
    </location>
</feature>
<protein>
    <submittedName>
        <fullName evidence="2">Uncharacterized protein</fullName>
    </submittedName>
</protein>
<organism evidence="2">
    <name type="scientific">Picea glauca</name>
    <name type="common">White spruce</name>
    <name type="synonym">Pinus glauca</name>
    <dbReference type="NCBI Taxonomy" id="3330"/>
    <lineage>
        <taxon>Eukaryota</taxon>
        <taxon>Viridiplantae</taxon>
        <taxon>Streptophyta</taxon>
        <taxon>Embryophyta</taxon>
        <taxon>Tracheophyta</taxon>
        <taxon>Spermatophyta</taxon>
        <taxon>Pinopsida</taxon>
        <taxon>Pinidae</taxon>
        <taxon>Conifers I</taxon>
        <taxon>Pinales</taxon>
        <taxon>Pinaceae</taxon>
        <taxon>Picea</taxon>
    </lineage>
</organism>
<dbReference type="EMBL" id="LKAM01000013">
    <property type="protein sequence ID" value="KUM46090.1"/>
    <property type="molecule type" value="Genomic_DNA"/>
</dbReference>
<name>A0A101LVG9_PICGL</name>
<reference evidence="2" key="1">
    <citation type="journal article" date="2015" name="Genome Biol. Evol.">
        <title>Organellar Genomes of White Spruce (Picea glauca): Assembly and Annotation.</title>
        <authorList>
            <person name="Jackman S.D."/>
            <person name="Warren R.L."/>
            <person name="Gibb E.A."/>
            <person name="Vandervalk B.P."/>
            <person name="Mohamadi H."/>
            <person name="Chu J."/>
            <person name="Raymond A."/>
            <person name="Pleasance S."/>
            <person name="Coope R."/>
            <person name="Wildung M.R."/>
            <person name="Ritland C.E."/>
            <person name="Bousquet J."/>
            <person name="Jones S.J."/>
            <person name="Bohlmann J."/>
            <person name="Birol I."/>
        </authorList>
    </citation>
    <scope>NUCLEOTIDE SEQUENCE [LARGE SCALE GENOMIC DNA]</scope>
    <source>
        <tissue evidence="2">Flushing bud</tissue>
    </source>
</reference>
<keyword evidence="1" id="KW-1133">Transmembrane helix</keyword>
<comment type="caution">
    <text evidence="2">The sequence shown here is derived from an EMBL/GenBank/DDBJ whole genome shotgun (WGS) entry which is preliminary data.</text>
</comment>
<evidence type="ECO:0000256" key="1">
    <source>
        <dbReference type="SAM" id="Phobius"/>
    </source>
</evidence>